<sequence>MKNKTFVILCSEYPPFMGGIALWAENLLKTLTANGYEAVVLTHLTRSHKKKGVRSTREVRYIAGHDWQKLHWLYRLPTLLKYMATRKELIVVAATWDDLQVIHHLKPLFRFRIYCASHGTDVTKHVFPRKRKVLEKINRIYRSVDLFMPVSKSLDLIARSMYPALRCPTLVLDCNVLTDVFTPERDPEKKKALRKQFGIAPECKLLVTVGRMMAVKGFRHVIMAVAALRDRYPDLACMIVSRRDEPESLRLDALVKELNLEDRILFQPPVDNRELPKILQASDIFVLTSEPVYCPFYQEEGLPRVIPEASACEIPVIASTTGGLPEGVRDGETGFVVPNGDQEALKRSICTLLDDPEKAREMGRKGREFVLEQFSGTSMTTRILSMAEQEQ</sequence>
<dbReference type="Gene3D" id="3.40.50.2000">
    <property type="entry name" value="Glycogen Phosphorylase B"/>
    <property type="match status" value="2"/>
</dbReference>
<dbReference type="GO" id="GO:0016757">
    <property type="term" value="F:glycosyltransferase activity"/>
    <property type="evidence" value="ECO:0007669"/>
    <property type="project" value="InterPro"/>
</dbReference>
<dbReference type="EMBL" id="CP017305">
    <property type="protein sequence ID" value="AOS82844.1"/>
    <property type="molecule type" value="Genomic_DNA"/>
</dbReference>
<dbReference type="Pfam" id="PF00534">
    <property type="entry name" value="Glycos_transf_1"/>
    <property type="match status" value="1"/>
</dbReference>
<accession>A0A1D8D3Q7</accession>
<dbReference type="SUPFAM" id="SSF53756">
    <property type="entry name" value="UDP-Glycosyltransferase/glycogen phosphorylase"/>
    <property type="match status" value="1"/>
</dbReference>
<feature type="domain" description="Glycosyl transferase family 1" evidence="1">
    <location>
        <begin position="190"/>
        <end position="368"/>
    </location>
</feature>
<name>A0A1D8D3Q7_CHLLM</name>
<dbReference type="InterPro" id="IPR001296">
    <property type="entry name" value="Glyco_trans_1"/>
</dbReference>
<dbReference type="RefSeq" id="WP_069808575.1">
    <property type="nucleotide sequence ID" value="NZ_CP017305.1"/>
</dbReference>
<reference evidence="2" key="1">
    <citation type="submission" date="2016-09" db="EMBL/GenBank/DDBJ databases">
        <title>Genome sequence of Chlorobaculum limnaeum.</title>
        <authorList>
            <person name="Liu Z."/>
            <person name="Tank M."/>
            <person name="Bryant D.A."/>
        </authorList>
    </citation>
    <scope>NUCLEOTIDE SEQUENCE [LARGE SCALE GENOMIC DNA]</scope>
    <source>
        <strain evidence="2">DSM 1677</strain>
    </source>
</reference>
<evidence type="ECO:0000313" key="3">
    <source>
        <dbReference type="Proteomes" id="UP000095185"/>
    </source>
</evidence>
<dbReference type="CDD" id="cd03801">
    <property type="entry name" value="GT4_PimA-like"/>
    <property type="match status" value="1"/>
</dbReference>
<protein>
    <recommendedName>
        <fullName evidence="1">Glycosyl transferase family 1 domain-containing protein</fullName>
    </recommendedName>
</protein>
<dbReference type="KEGG" id="clz:BIU88_00955"/>
<proteinExistence type="predicted"/>
<gene>
    <name evidence="2" type="ORF">BIU88_00955</name>
</gene>
<evidence type="ECO:0000259" key="1">
    <source>
        <dbReference type="Pfam" id="PF00534"/>
    </source>
</evidence>
<dbReference type="Proteomes" id="UP000095185">
    <property type="component" value="Chromosome"/>
</dbReference>
<keyword evidence="3" id="KW-1185">Reference proteome</keyword>
<evidence type="ECO:0000313" key="2">
    <source>
        <dbReference type="EMBL" id="AOS82844.1"/>
    </source>
</evidence>
<dbReference type="PANTHER" id="PTHR12526">
    <property type="entry name" value="GLYCOSYLTRANSFERASE"/>
    <property type="match status" value="1"/>
</dbReference>
<organism evidence="2 3">
    <name type="scientific">Chlorobaculum limnaeum</name>
    <dbReference type="NCBI Taxonomy" id="274537"/>
    <lineage>
        <taxon>Bacteria</taxon>
        <taxon>Pseudomonadati</taxon>
        <taxon>Chlorobiota</taxon>
        <taxon>Chlorobiia</taxon>
        <taxon>Chlorobiales</taxon>
        <taxon>Chlorobiaceae</taxon>
        <taxon>Chlorobaculum</taxon>
    </lineage>
</organism>
<dbReference type="AlphaFoldDB" id="A0A1D8D3Q7"/>
<dbReference type="STRING" id="274537.BIU88_00955"/>